<dbReference type="GO" id="GO:0005737">
    <property type="term" value="C:cytoplasm"/>
    <property type="evidence" value="ECO:0007669"/>
    <property type="project" value="UniProtKB-SubCell"/>
</dbReference>
<dbReference type="NCBIfam" id="TIGR04183">
    <property type="entry name" value="Por_Secre_tail"/>
    <property type="match status" value="1"/>
</dbReference>
<evidence type="ECO:0000256" key="5">
    <source>
        <dbReference type="ARBA" id="ARBA00023069"/>
    </source>
</evidence>
<dbReference type="Gene3D" id="4.10.1080.10">
    <property type="entry name" value="TSP type-3 repeat"/>
    <property type="match status" value="1"/>
</dbReference>
<evidence type="ECO:0000313" key="9">
    <source>
        <dbReference type="EMBL" id="PWA05442.1"/>
    </source>
</evidence>
<dbReference type="GO" id="GO:0016020">
    <property type="term" value="C:membrane"/>
    <property type="evidence" value="ECO:0007669"/>
    <property type="project" value="TreeGrafter"/>
</dbReference>
<name>A0A2U1JJX9_9FLAO</name>
<dbReference type="InterPro" id="IPR053879">
    <property type="entry name" value="HYDIN_VesB_CFA65-like_Ig"/>
</dbReference>
<dbReference type="GO" id="GO:0004553">
    <property type="term" value="F:hydrolase activity, hydrolyzing O-glycosyl compounds"/>
    <property type="evidence" value="ECO:0007669"/>
    <property type="project" value="UniProtKB-ARBA"/>
</dbReference>
<protein>
    <recommendedName>
        <fullName evidence="8">LamG-like jellyroll fold domain-containing protein</fullName>
    </recommendedName>
</protein>
<evidence type="ECO:0000256" key="2">
    <source>
        <dbReference type="ARBA" id="ARBA00004496"/>
    </source>
</evidence>
<comment type="caution">
    <text evidence="9">The sequence shown here is derived from an EMBL/GenBank/DDBJ whole genome shotgun (WGS) entry which is preliminary data.</text>
</comment>
<proteinExistence type="predicted"/>
<evidence type="ECO:0000256" key="4">
    <source>
        <dbReference type="ARBA" id="ARBA00022729"/>
    </source>
</evidence>
<reference evidence="9 10" key="1">
    <citation type="submission" date="2018-04" db="EMBL/GenBank/DDBJ databases">
        <title>Flavobacterium sp. nov., isolated from glacier ice.</title>
        <authorList>
            <person name="Liu Q."/>
            <person name="Xin Y.-H."/>
        </authorList>
    </citation>
    <scope>NUCLEOTIDE SEQUENCE [LARGE SCALE GENOMIC DNA]</scope>
    <source>
        <strain evidence="9 10">RB1R5</strain>
    </source>
</reference>
<dbReference type="InterPro" id="IPR006558">
    <property type="entry name" value="LamG-like"/>
</dbReference>
<evidence type="ECO:0000256" key="1">
    <source>
        <dbReference type="ARBA" id="ARBA00004138"/>
    </source>
</evidence>
<dbReference type="EMBL" id="QCZI01000007">
    <property type="protein sequence ID" value="PWA05442.1"/>
    <property type="molecule type" value="Genomic_DNA"/>
</dbReference>
<dbReference type="PANTHER" id="PTHR22050">
    <property type="entry name" value="RW1 PROTEIN HOMOLOG"/>
    <property type="match status" value="1"/>
</dbReference>
<evidence type="ECO:0000259" key="8">
    <source>
        <dbReference type="SMART" id="SM00560"/>
    </source>
</evidence>
<accession>A0A2U1JJX9</accession>
<dbReference type="InterPro" id="IPR026444">
    <property type="entry name" value="Secre_tail"/>
</dbReference>
<dbReference type="InterPro" id="IPR028974">
    <property type="entry name" value="TSP_type-3_rpt"/>
</dbReference>
<evidence type="ECO:0000256" key="3">
    <source>
        <dbReference type="ARBA" id="ARBA00022490"/>
    </source>
</evidence>
<evidence type="ECO:0000256" key="7">
    <source>
        <dbReference type="ARBA" id="ARBA00023273"/>
    </source>
</evidence>
<sequence length="3054" mass="321527">MKKITSLDKKIIFIIGILLSAVLSYSHSLTFSTGRNHVLISTDKNELPRRKISNSRFNTIAPAFEKLAPQPEIDVQGNATSIVDGDVTPSVTDWTDFGSTDINSGTITRTFTIKNTGTALLTVGAITFSGANAGDFSVTTAPATSVAAGSSTTFVVTFNPSAAGLRTASMSMVNNDGNENPYNFSIQGTGTEQEIDVQGNSTSIVDGDVTPSVTDWTDFGSSDINSGTITKTFTIQNTGTSSLTVGAITFGGANAGDFSVTTTPAASVVAGSSTTFVVTFNPSAAGLRTASMSMVNNDGNENPYNFSIQGTGTEQEIDVQGNSTSIVDGDVTPSVTDWTDFGSSDINSGTITKTFTIQNTGTSSLTVGAITFGGANAGDFSVTTTPAASVVAGSSTTFVVTFNPSASGLRTASMSIVNNDSNENPYNFSIQGTGTEQEIDVQGNATSIVDGDITPTTADWTDFSTVTTTRTFTIFNTGTSPLTIGAITFSGANAADFSVTTNPSSPVAAGSSTTFVIKFTPGAAAIRTATMNIVNNDSNENPYDFSIKGTGVAQEINAQGNATSIVDGDVTPSVTDWTDFGSTDINTGTVTRTFTIQNTGSMNLTVGAITFSGTNAGDFSVTTAPSAIVAGLGSTTFVVTFNPSAAGIRTATISIVNNDSNENPYDFSIQGTGTEQEIDIQGNTTSIVDGDITPATADWTDFSTLTMTRTFTIFNTGTTSLTIGAITFSGTNAADFSVTTNPSSPVASGSSTSFVVTFTPSATGARTATINIANNDNNENPYNFNIQGTGVTQEINVQGNATSIVDGDVTPSVTDWTDFGSTDINTGTITKTFTIQNSGSMNLTIGAITFSGVNAGDFSATALPSATVVGLGSTTFVITFNPGAVGTRTATMSMVNNDSNENPYNFSIQGTATEQEINIQGNATSIVDGDITSTTTDWTDFSTIATTRTYTIQNTGTSPLTIGAITFSGTNAGDFSVTTNPSSPVSAGSSTTFTVTFTPSTPGIRTATMYIVNNDSNENPYDFTIMGMGVAQEINIQGNGASIVDGDNTPSITDWTDFGSTNINSGIITRTFTIQNLGSVNLTVGAITFSGANASDFSVTTLPNATVSGLGSTTFVITFNPSVSGTRTAILSIVNNDGNENPYDFTIKGIGTEPEIDILGNGTTIIDGDTTPSVTDWTDFGSTDVNTGSIIKTFTIQNTGTSSLTLGAITFSGANASDFSLSTPPTVFGAGTIFSVTFIPSAPGIRTATISIVNDDSNENPYNFSLQGMGTNQEIDIQGNATSIVDGDSTPSTTDWTDFSNLTTTRTFTILNTGTSPLNVGAITFFGTNASDFSVTNAPSSIVIAGTSTTFTVTFNPSGTGIRTASISIANNDSSESPYDFTIQGNGANQEIDIQGNATSIVDGDSSPTTTDWTDFSTVATTRTFTILNTGSMPLTLGTIDFTGANASDFTVITAPSTTIPGFGSTTLSVRFLPSAIGTRTATIQIMNNDSNENAYSFSIQGTGIVQEIDVLGNAIPIVSGDMTPSTTDWTDFSSVAVTRIFTIQNNGTVDLTIGAITIGGANPSDFSVTTLPDSTVAGTTSTSFVVTFTPSAAGTRTATISISNNDATGGENPYTFTISATSSSEMDVVGLNVSIVDGDCTPSGTDQTDFGSVSIENGSVLVNYTIKNSGTGSLVIGAITIGGIDASDFSISTAPSASVASGASTTFQLSFNPTILGVKNATISIANNDINENPYNFCITGLGVRTYVDTDGDGVTDNLDLDDDNDGIVDTLEQSSCLTSPFASSVVHTFLNETFGTGTTKGLININIPGATTTSCYEDNITTNPNNCGTNASGVLDDGEYCVNYKISHATNAADLENIHHDLAWTDQLDHTIDTYGRMAIFNADNTAGTYFYQAIINGVIPNAPVSFGFWVMNIMRQGNLGASILPNITVEFRDVTGVTLFASYNTGNIGRCSAANPLDNTCGPSLSNWLQYSTTVNLGNVTDFMVKIKNNAPGGGGNDFAMDDIVIAQTYCDWDSDGVANLFDLDSDNDGIPDIEEGGFKQYSSGLSKMDTSSTTTWTDANSNGMNDVIDPIYTAVNNSIPDTDGDGQSNVLDLDSDNDSLFDVDEAISNMGDGDINGDGKGDGVDTDGDGILDIYDSSVSFGTLTKPYTQNTDGIGNPDYMQVDSNNDGIKDIAETLYSALDANDDGVIDGATDVDKDGITDAFDTNTAALGSPRDLNRKLQLEFDGRNDYGQGTSVLGGLANASLMAWIDLNNAFSTDGIVVGQNKFQLRITSAKKLEAVVNGTTLTYNTVALNTSQWTHVGAVYGGGFLKLYLNGALVNSMALSGNIPADPSLLTIGKDPSTNTKYFKGKIDEVRVFNVALTDSQFQRMVYQEIQNTSSQVRGAIVPKDIGALPFANVLRYYRMDAYKDDIIDDLTTAGIDVGTGMKIYNNKNIYVQQAPMPFLTERTGDFATAVNSPTKEIRGLDILDQDWSIVQVMHDITESSNNVDLGMFVDPGINIIMNNDNKIQNDWYLKLDGKIDLQGKSQLVQTTNSDLDVTSAGSIERDQQGQSNKFNYNYWSSPVGALSTTTNNNPFTVDGVMKDGTDPENIQNIAWTSGYNGIATCPITLSSYWIYKFQNVSPIYANWARVSQTGTFLASQGFTLKGSDAITATQNYTFVGKPNNGAISSPIAANNSNLSGNPYPSALDANAFITDNTISTTGALYFWEHFCTNATHVLSDYQGGYATRTLVGGTPPVAPAGISGLGSSTRIPGRYIPVGQGFFVSGSATGGTIIFNNSQRAFVKEDNTLSNFMFRQNSNASPIINSQFNNSEDILPEDNGFAMIRLGFNSASNFHRQILLGFMNDLATSRIDAGYDAVQIDNQPNDMYFINSGSKLVIQGEGYYNPSNIYPLEIKTATVGIVKFTLDAIEKFDANQKIYIYDNITNLYHDIRNEAFEINLPIGTVSDRFSLRFENAALAHTDFDLKDNVTIAFTNNDNTINITNNLLDTTIKSVSLFNILGQSLSTWDFKNESPIKIQIPVTNVSSGTYIVKVQTTKGYISKRIIIK</sequence>
<organism evidence="9 10">
    <name type="scientific">Flavobacterium psychrotolerans</name>
    <dbReference type="NCBI Taxonomy" id="2169410"/>
    <lineage>
        <taxon>Bacteria</taxon>
        <taxon>Pseudomonadati</taxon>
        <taxon>Bacteroidota</taxon>
        <taxon>Flavobacteriia</taxon>
        <taxon>Flavobacteriales</taxon>
        <taxon>Flavobacteriaceae</taxon>
        <taxon>Flavobacterium</taxon>
    </lineage>
</organism>
<feature type="domain" description="LamG-like jellyroll fold" evidence="8">
    <location>
        <begin position="2246"/>
        <end position="2370"/>
    </location>
</feature>
<comment type="subcellular location">
    <subcellularLocation>
        <location evidence="1">Cell projection</location>
        <location evidence="1">Cilium</location>
    </subcellularLocation>
    <subcellularLocation>
        <location evidence="2">Cytoplasm</location>
    </subcellularLocation>
</comment>
<dbReference type="RefSeq" id="WP_116724753.1">
    <property type="nucleotide sequence ID" value="NZ_QCZI01000007.1"/>
</dbReference>
<evidence type="ECO:0000313" key="10">
    <source>
        <dbReference type="Proteomes" id="UP000245449"/>
    </source>
</evidence>
<dbReference type="GO" id="GO:0005509">
    <property type="term" value="F:calcium ion binding"/>
    <property type="evidence" value="ECO:0007669"/>
    <property type="project" value="InterPro"/>
</dbReference>
<dbReference type="Proteomes" id="UP000245449">
    <property type="component" value="Unassembled WGS sequence"/>
</dbReference>
<dbReference type="GO" id="GO:0005975">
    <property type="term" value="P:carbohydrate metabolic process"/>
    <property type="evidence" value="ECO:0007669"/>
    <property type="project" value="UniProtKB-ARBA"/>
</dbReference>
<dbReference type="Pfam" id="PF13385">
    <property type="entry name" value="Laminin_G_3"/>
    <property type="match status" value="1"/>
</dbReference>
<keyword evidence="5" id="KW-0969">Cilium</keyword>
<dbReference type="Gene3D" id="2.60.120.200">
    <property type="match status" value="1"/>
</dbReference>
<dbReference type="SUPFAM" id="SSF103647">
    <property type="entry name" value="TSP type-3 repeat"/>
    <property type="match status" value="2"/>
</dbReference>
<dbReference type="NCBIfam" id="NF012200">
    <property type="entry name" value="choice_anch_D"/>
    <property type="match status" value="14"/>
</dbReference>
<dbReference type="PANTHER" id="PTHR22050:SF0">
    <property type="entry name" value="TRANSMEMBRANE PROTEIN 131 HOMOLOG"/>
    <property type="match status" value="1"/>
</dbReference>
<gene>
    <name evidence="9" type="ORF">DB895_07560</name>
</gene>
<dbReference type="InterPro" id="IPR013783">
    <property type="entry name" value="Ig-like_fold"/>
</dbReference>
<keyword evidence="6" id="KW-1015">Disulfide bond</keyword>
<dbReference type="InterPro" id="IPR013320">
    <property type="entry name" value="ConA-like_dom_sf"/>
</dbReference>
<keyword evidence="10" id="KW-1185">Reference proteome</keyword>
<dbReference type="InterPro" id="IPR039877">
    <property type="entry name" value="TMEM131-like"/>
</dbReference>
<keyword evidence="7" id="KW-0966">Cell projection</keyword>
<dbReference type="OrthoDB" id="2582440at2"/>
<dbReference type="Pfam" id="PF22544">
    <property type="entry name" value="HYDIN_VesB_CFA65-like_Ig"/>
    <property type="match status" value="5"/>
</dbReference>
<keyword evidence="3" id="KW-0963">Cytoplasm</keyword>
<dbReference type="SMART" id="SM00560">
    <property type="entry name" value="LamGL"/>
    <property type="match status" value="1"/>
</dbReference>
<dbReference type="SUPFAM" id="SSF49899">
    <property type="entry name" value="Concanavalin A-like lectins/glucanases"/>
    <property type="match status" value="1"/>
</dbReference>
<evidence type="ECO:0000256" key="6">
    <source>
        <dbReference type="ARBA" id="ARBA00023157"/>
    </source>
</evidence>
<keyword evidence="4" id="KW-0732">Signal</keyword>
<dbReference type="SMART" id="SM00029">
    <property type="entry name" value="GASTRIN"/>
    <property type="match status" value="7"/>
</dbReference>
<dbReference type="Gene3D" id="2.60.40.10">
    <property type="entry name" value="Immunoglobulins"/>
    <property type="match status" value="14"/>
</dbReference>